<proteinExistence type="inferred from homology"/>
<evidence type="ECO:0000256" key="2">
    <source>
        <dbReference type="ARBA" id="ARBA00023274"/>
    </source>
</evidence>
<dbReference type="InterPro" id="IPR019906">
    <property type="entry name" value="Ribosomal_uL6_bac-type"/>
</dbReference>
<dbReference type="SUPFAM" id="SSF56053">
    <property type="entry name" value="Ribosomal protein L6"/>
    <property type="match status" value="2"/>
</dbReference>
<dbReference type="InterPro" id="IPR020040">
    <property type="entry name" value="Ribosomal_uL6_a/b-dom"/>
</dbReference>
<evidence type="ECO:0000256" key="3">
    <source>
        <dbReference type="HAMAP-Rule" id="MF_01365"/>
    </source>
</evidence>
<organism evidence="7 8">
    <name type="scientific">Candidatus Karelsulcia muelleri</name>
    <dbReference type="NCBI Taxonomy" id="336810"/>
    <lineage>
        <taxon>Bacteria</taxon>
        <taxon>Pseudomonadati</taxon>
        <taxon>Bacteroidota</taxon>
        <taxon>Flavobacteriia</taxon>
        <taxon>Flavobacteriales</taxon>
        <taxon>Candidatus Karelsulcia</taxon>
    </lineage>
</organism>
<comment type="caution">
    <text evidence="7">The sequence shown here is derived from an EMBL/GenBank/DDBJ whole genome shotgun (WGS) entry which is preliminary data.</text>
</comment>
<comment type="function">
    <text evidence="3 5">This protein binds to the 23S rRNA, and is important in its secondary structure. It is located near the subunit interface in the base of the L7/L12 stalk, and near the tRNA binding site of the peptidyltransferase center.</text>
</comment>
<keyword evidence="2 3" id="KW-0687">Ribonucleoprotein</keyword>
<comment type="subunit">
    <text evidence="3">Part of the 50S ribosomal subunit.</text>
</comment>
<dbReference type="PIRSF" id="PIRSF002162">
    <property type="entry name" value="Ribosomal_L6"/>
    <property type="match status" value="1"/>
</dbReference>
<dbReference type="Pfam" id="PF00347">
    <property type="entry name" value="Ribosomal_L6"/>
    <property type="match status" value="2"/>
</dbReference>
<dbReference type="AlphaFoldDB" id="A0A3A1MR31"/>
<evidence type="ECO:0000256" key="5">
    <source>
        <dbReference type="RuleBase" id="RU003870"/>
    </source>
</evidence>
<dbReference type="NCBIfam" id="TIGR03654">
    <property type="entry name" value="L6_bact"/>
    <property type="match status" value="1"/>
</dbReference>
<dbReference type="InterPro" id="IPR002358">
    <property type="entry name" value="Ribosomal_uL6_CS"/>
</dbReference>
<gene>
    <name evidence="3" type="primary">rplF</name>
    <name evidence="7" type="ORF">D2A33_01220</name>
</gene>
<evidence type="ECO:0000256" key="1">
    <source>
        <dbReference type="ARBA" id="ARBA00022980"/>
    </source>
</evidence>
<name>A0A3A1MR31_9FLAO</name>
<keyword evidence="1 3" id="KW-0689">Ribosomal protein</keyword>
<dbReference type="InterPro" id="IPR000702">
    <property type="entry name" value="Ribosomal_uL6-like"/>
</dbReference>
<keyword evidence="3 5" id="KW-0694">RNA-binding</keyword>
<feature type="domain" description="Large ribosomal subunit protein uL6 alpha-beta" evidence="6">
    <location>
        <begin position="90"/>
        <end position="171"/>
    </location>
</feature>
<keyword evidence="3 5" id="KW-0699">rRNA-binding</keyword>
<accession>A0A3A1MR31</accession>
<dbReference type="GO" id="GO:0003735">
    <property type="term" value="F:structural constituent of ribosome"/>
    <property type="evidence" value="ECO:0007669"/>
    <property type="project" value="UniProtKB-UniRule"/>
</dbReference>
<dbReference type="InterPro" id="IPR036789">
    <property type="entry name" value="Ribosomal_uL6-like_a/b-dom_sf"/>
</dbReference>
<dbReference type="GO" id="GO:0002181">
    <property type="term" value="P:cytoplasmic translation"/>
    <property type="evidence" value="ECO:0007669"/>
    <property type="project" value="TreeGrafter"/>
</dbReference>
<comment type="similarity">
    <text evidence="3 4">Belongs to the universal ribosomal protein uL6 family.</text>
</comment>
<dbReference type="Gene3D" id="3.90.930.12">
    <property type="entry name" value="Ribosomal protein L6, alpha-beta domain"/>
    <property type="match status" value="2"/>
</dbReference>
<dbReference type="EMBL" id="QWZP01000009">
    <property type="protein sequence ID" value="RIU85683.1"/>
    <property type="molecule type" value="Genomic_DNA"/>
</dbReference>
<dbReference type="PROSITE" id="PS00525">
    <property type="entry name" value="RIBOSOMAL_L6_1"/>
    <property type="match status" value="1"/>
</dbReference>
<dbReference type="PANTHER" id="PTHR11655:SF14">
    <property type="entry name" value="LARGE RIBOSOMAL SUBUNIT PROTEIN UL6M"/>
    <property type="match status" value="1"/>
</dbReference>
<evidence type="ECO:0000256" key="4">
    <source>
        <dbReference type="RuleBase" id="RU003869"/>
    </source>
</evidence>
<dbReference type="RefSeq" id="WP_158366177.1">
    <property type="nucleotide sequence ID" value="NZ_QWZP01000009.1"/>
</dbReference>
<dbReference type="GO" id="GO:0019843">
    <property type="term" value="F:rRNA binding"/>
    <property type="evidence" value="ECO:0007669"/>
    <property type="project" value="UniProtKB-UniRule"/>
</dbReference>
<reference evidence="7 8" key="2">
    <citation type="submission" date="2018-10" db="EMBL/GenBank/DDBJ databases">
        <title>Draft genome sequence of Candidatus Sulcia muelleri from Kolla paulula, a vector of Xylella fastidiosa causing Pierces disease of grapevine in Taiwan.</title>
        <authorList>
            <person name="Shih H.-T."/>
        </authorList>
    </citation>
    <scope>NUCLEOTIDE SEQUENCE [LARGE SCALE GENOMIC DNA]</scope>
    <source>
        <strain evidence="7 8">KPTW1</strain>
    </source>
</reference>
<dbReference type="PANTHER" id="PTHR11655">
    <property type="entry name" value="60S/50S RIBOSOMAL PROTEIN L6/L9"/>
    <property type="match status" value="1"/>
</dbReference>
<dbReference type="HAMAP" id="MF_01365_B">
    <property type="entry name" value="Ribosomal_uL6_B"/>
    <property type="match status" value="1"/>
</dbReference>
<dbReference type="Proteomes" id="UP000265496">
    <property type="component" value="Unassembled WGS sequence"/>
</dbReference>
<sequence>MSRIGKIPVLIPNNVFVKKQDNIIYINGPLGKLNKKIIGDINIIINNNNIIVKRKHNDKKNRALHGLYRMLIYNMIKGVYNGFKKKLELIGVGFRANINKNNSQILDLNIGYSHNIMIKLPKSITLEVKMEKNKNTQIILKSYDKQLLGIVAAKIRSLRKPEPYKGKGIRYINEYVIKKTGKSAK</sequence>
<evidence type="ECO:0000259" key="6">
    <source>
        <dbReference type="Pfam" id="PF00347"/>
    </source>
</evidence>
<dbReference type="PRINTS" id="PR00059">
    <property type="entry name" value="RIBOSOMALL6"/>
</dbReference>
<evidence type="ECO:0000313" key="8">
    <source>
        <dbReference type="Proteomes" id="UP000265496"/>
    </source>
</evidence>
<evidence type="ECO:0000313" key="7">
    <source>
        <dbReference type="EMBL" id="RIU85683.1"/>
    </source>
</evidence>
<feature type="domain" description="Large ribosomal subunit protein uL6 alpha-beta" evidence="6">
    <location>
        <begin position="11"/>
        <end position="82"/>
    </location>
</feature>
<reference evidence="8" key="1">
    <citation type="submission" date="2018-08" db="EMBL/GenBank/DDBJ databases">
        <authorList>
            <person name="Dai Z."/>
        </authorList>
    </citation>
    <scope>NUCLEOTIDE SEQUENCE [LARGE SCALE GENOMIC DNA]</scope>
    <source>
        <strain evidence="8">KPTW1</strain>
    </source>
</reference>
<protein>
    <recommendedName>
        <fullName evidence="3">Large ribosomal subunit protein uL6</fullName>
    </recommendedName>
</protein>
<dbReference type="GO" id="GO:0022625">
    <property type="term" value="C:cytosolic large ribosomal subunit"/>
    <property type="evidence" value="ECO:0007669"/>
    <property type="project" value="UniProtKB-UniRule"/>
</dbReference>